<dbReference type="Proteomes" id="UP000432715">
    <property type="component" value="Unassembled WGS sequence"/>
</dbReference>
<sequence>MKDQAAKLRELIYNNKTKDLKESNIEKQARIICITSGKGGVGKTNFTLNLAIALSKQSKKVIILDADLGLANIDIALGVVPKYTLADVISGKRELTDIMIPGPSGIKIISGGSGITELIDLSQDRLKSLIEEFQGLNNHADVILIDTGAGLSRGVLSFVLAAEEVVVVCTPEPTAITDAYAMIKTIASKEKGKKLKILINRVESLSEGRIAFEKLKNACDRFLNTSIEKLGFISDDVVVTKSVKLQTPFILQYPNSTVSKNVELIAAKLINDNVKTEESITTKGFFSKVINLFR</sequence>
<dbReference type="Gene3D" id="3.40.50.300">
    <property type="entry name" value="P-loop containing nucleotide triphosphate hydrolases"/>
    <property type="match status" value="1"/>
</dbReference>
<dbReference type="GO" id="GO:0016887">
    <property type="term" value="F:ATP hydrolysis activity"/>
    <property type="evidence" value="ECO:0007669"/>
    <property type="project" value="TreeGrafter"/>
</dbReference>
<dbReference type="CDD" id="cd02038">
    <property type="entry name" value="FlhG-like"/>
    <property type="match status" value="1"/>
</dbReference>
<dbReference type="GO" id="GO:0051782">
    <property type="term" value="P:negative regulation of cell division"/>
    <property type="evidence" value="ECO:0007669"/>
    <property type="project" value="TreeGrafter"/>
</dbReference>
<keyword evidence="4" id="KW-1185">Reference proteome</keyword>
<dbReference type="InterPro" id="IPR033875">
    <property type="entry name" value="FlhG"/>
</dbReference>
<dbReference type="AlphaFoldDB" id="A0A6I0FAR5"/>
<dbReference type="PANTHER" id="PTHR43384:SF4">
    <property type="entry name" value="CELLULOSE BIOSYNTHESIS PROTEIN BCSQ-RELATED"/>
    <property type="match status" value="1"/>
</dbReference>
<dbReference type="InterPro" id="IPR025501">
    <property type="entry name" value="MinD_FleN"/>
</dbReference>
<dbReference type="SUPFAM" id="SSF52540">
    <property type="entry name" value="P-loop containing nucleoside triphosphate hydrolases"/>
    <property type="match status" value="1"/>
</dbReference>
<organism evidence="3 4">
    <name type="scientific">Alkaliphilus pronyensis</name>
    <dbReference type="NCBI Taxonomy" id="1482732"/>
    <lineage>
        <taxon>Bacteria</taxon>
        <taxon>Bacillati</taxon>
        <taxon>Bacillota</taxon>
        <taxon>Clostridia</taxon>
        <taxon>Peptostreptococcales</taxon>
        <taxon>Natronincolaceae</taxon>
        <taxon>Alkaliphilus</taxon>
    </lineage>
</organism>
<dbReference type="Pfam" id="PF10609">
    <property type="entry name" value="ParA"/>
    <property type="match status" value="1"/>
</dbReference>
<dbReference type="OrthoDB" id="9816297at2"/>
<dbReference type="GO" id="GO:0005829">
    <property type="term" value="C:cytosol"/>
    <property type="evidence" value="ECO:0007669"/>
    <property type="project" value="TreeGrafter"/>
</dbReference>
<gene>
    <name evidence="3" type="ORF">F8154_04930</name>
</gene>
<dbReference type="InterPro" id="IPR050625">
    <property type="entry name" value="ParA/MinD_ATPase"/>
</dbReference>
<dbReference type="InterPro" id="IPR033756">
    <property type="entry name" value="YlxH/NBP35"/>
</dbReference>
<evidence type="ECO:0000256" key="2">
    <source>
        <dbReference type="ARBA" id="ARBA00022840"/>
    </source>
</evidence>
<evidence type="ECO:0000313" key="4">
    <source>
        <dbReference type="Proteomes" id="UP000432715"/>
    </source>
</evidence>
<keyword evidence="2" id="KW-0067">ATP-binding</keyword>
<dbReference type="GO" id="GO:0009898">
    <property type="term" value="C:cytoplasmic side of plasma membrane"/>
    <property type="evidence" value="ECO:0007669"/>
    <property type="project" value="TreeGrafter"/>
</dbReference>
<dbReference type="RefSeq" id="WP_151860490.1">
    <property type="nucleotide sequence ID" value="NZ_WBZC01000014.1"/>
</dbReference>
<reference evidence="3 4" key="1">
    <citation type="submission" date="2019-10" db="EMBL/GenBank/DDBJ databases">
        <title>Alkaliphilus serpentinus sp. nov. and Alkaliphilus pronyensis sp. nov., two novel anaerobic alkaliphilic species isolated from the serpentinized-hosted hydrothermal field of the Prony Bay (New Caledonia).</title>
        <authorList>
            <person name="Postec A."/>
        </authorList>
    </citation>
    <scope>NUCLEOTIDE SEQUENCE [LARGE SCALE GENOMIC DNA]</scope>
    <source>
        <strain evidence="3 4">LacV</strain>
    </source>
</reference>
<comment type="caution">
    <text evidence="3">The sequence shown here is derived from an EMBL/GenBank/DDBJ whole genome shotgun (WGS) entry which is preliminary data.</text>
</comment>
<evidence type="ECO:0000313" key="3">
    <source>
        <dbReference type="EMBL" id="KAB3535863.1"/>
    </source>
</evidence>
<dbReference type="GO" id="GO:0005524">
    <property type="term" value="F:ATP binding"/>
    <property type="evidence" value="ECO:0007669"/>
    <property type="project" value="UniProtKB-KW"/>
</dbReference>
<accession>A0A6I0FAR5</accession>
<dbReference type="InterPro" id="IPR027417">
    <property type="entry name" value="P-loop_NTPase"/>
</dbReference>
<proteinExistence type="predicted"/>
<dbReference type="PANTHER" id="PTHR43384">
    <property type="entry name" value="SEPTUM SITE-DETERMINING PROTEIN MIND HOMOLOG, CHLOROPLASTIC-RELATED"/>
    <property type="match status" value="1"/>
</dbReference>
<name>A0A6I0FAR5_9FIRM</name>
<evidence type="ECO:0000256" key="1">
    <source>
        <dbReference type="ARBA" id="ARBA00022741"/>
    </source>
</evidence>
<dbReference type="PIRSF" id="PIRSF003092">
    <property type="entry name" value="MinD"/>
    <property type="match status" value="1"/>
</dbReference>
<dbReference type="EMBL" id="WBZC01000014">
    <property type="protein sequence ID" value="KAB3535863.1"/>
    <property type="molecule type" value="Genomic_DNA"/>
</dbReference>
<keyword evidence="1" id="KW-0547">Nucleotide-binding</keyword>
<protein>
    <submittedName>
        <fullName evidence="3">MinD/ParA family protein</fullName>
    </submittedName>
</protein>